<proteinExistence type="predicted"/>
<comment type="cofactor">
    <cofactor evidence="1">
        <name>Fe cation</name>
        <dbReference type="ChEBI" id="CHEBI:24875"/>
    </cofactor>
</comment>
<dbReference type="GO" id="GO:0004748">
    <property type="term" value="F:ribonucleoside-diphosphate reductase activity, thioredoxin disulfide as acceptor"/>
    <property type="evidence" value="ECO:0007669"/>
    <property type="project" value="UniProtKB-EC"/>
</dbReference>
<gene>
    <name evidence="2" type="ORF">JOD17_002541</name>
</gene>
<dbReference type="EC" id="1.17.4.1" evidence="2"/>
<accession>A0ABS2PDU1</accession>
<dbReference type="Gene3D" id="1.10.620.20">
    <property type="entry name" value="Ribonucleotide Reductase, subunit A"/>
    <property type="match status" value="1"/>
</dbReference>
<dbReference type="SUPFAM" id="SSF47240">
    <property type="entry name" value="Ferritin-like"/>
    <property type="match status" value="1"/>
</dbReference>
<evidence type="ECO:0000313" key="3">
    <source>
        <dbReference type="Proteomes" id="UP000741863"/>
    </source>
</evidence>
<reference evidence="2 3" key="1">
    <citation type="submission" date="2021-01" db="EMBL/GenBank/DDBJ databases">
        <title>Genomic Encyclopedia of Type Strains, Phase IV (KMG-IV): sequencing the most valuable type-strain genomes for metagenomic binning, comparative biology and taxonomic classification.</title>
        <authorList>
            <person name="Goeker M."/>
        </authorList>
    </citation>
    <scope>NUCLEOTIDE SEQUENCE [LARGE SCALE GENOMIC DNA]</scope>
    <source>
        <strain evidence="2 3">DSM 25540</strain>
    </source>
</reference>
<organism evidence="2 3">
    <name type="scientific">Geomicrobium sediminis</name>
    <dbReference type="NCBI Taxonomy" id="1347788"/>
    <lineage>
        <taxon>Bacteria</taxon>
        <taxon>Bacillati</taxon>
        <taxon>Bacillota</taxon>
        <taxon>Bacilli</taxon>
        <taxon>Bacillales</taxon>
        <taxon>Geomicrobium</taxon>
    </lineage>
</organism>
<dbReference type="InterPro" id="IPR000358">
    <property type="entry name" value="RNR_small_fam"/>
</dbReference>
<evidence type="ECO:0000313" key="2">
    <source>
        <dbReference type="EMBL" id="MBM7633447.1"/>
    </source>
</evidence>
<dbReference type="Pfam" id="PF00268">
    <property type="entry name" value="Ribonuc_red_sm"/>
    <property type="match status" value="1"/>
</dbReference>
<dbReference type="NCBIfam" id="NF006200">
    <property type="entry name" value="PRK08326.1-3"/>
    <property type="match status" value="1"/>
</dbReference>
<dbReference type="RefSeq" id="WP_204698094.1">
    <property type="nucleotide sequence ID" value="NZ_JAFBEC010000007.1"/>
</dbReference>
<protein>
    <submittedName>
        <fullName evidence="2">Ribonucleoside-diphosphate reductase beta chain</fullName>
        <ecNumber evidence="2">1.17.4.1</ecNumber>
    </submittedName>
</protein>
<keyword evidence="3" id="KW-1185">Reference proteome</keyword>
<comment type="caution">
    <text evidence="2">The sequence shown here is derived from an EMBL/GenBank/DDBJ whole genome shotgun (WGS) entry which is preliminary data.</text>
</comment>
<sequence>MTKKTLITSSRRLDEQSLPYKLYKKANRFGTWNPEDINYSHDKAHWPHLPDEQKQAILRVIAKFQGGEEAVTRDLLPLIMVISNEGRIEEEMFLTTFLHEEAKHTEFFQLVLSTIDETEPLSKHYDPAYEQLFNETLPNAMDRLLTDQSPEAIADAATIYNMFVEGVLAESGYHTFYEQLQHTGMMPGLLEGVGYLKRDESRHIAYGTYLLHRIIKEHPHIYDQVIERLDELKPVAVNFSKDENGTINEDSLAYMMKQLDTRLNILKRAKRQSNDDADRDIESTVL</sequence>
<dbReference type="Proteomes" id="UP000741863">
    <property type="component" value="Unassembled WGS sequence"/>
</dbReference>
<dbReference type="InterPro" id="IPR012348">
    <property type="entry name" value="RNR-like"/>
</dbReference>
<name>A0ABS2PDU1_9BACL</name>
<keyword evidence="2" id="KW-0560">Oxidoreductase</keyword>
<dbReference type="InterPro" id="IPR009078">
    <property type="entry name" value="Ferritin-like_SF"/>
</dbReference>
<evidence type="ECO:0000256" key="1">
    <source>
        <dbReference type="ARBA" id="ARBA00001962"/>
    </source>
</evidence>
<dbReference type="EMBL" id="JAFBEC010000007">
    <property type="protein sequence ID" value="MBM7633447.1"/>
    <property type="molecule type" value="Genomic_DNA"/>
</dbReference>